<feature type="domain" description="PH" evidence="9">
    <location>
        <begin position="84"/>
        <end position="203"/>
    </location>
</feature>
<feature type="transmembrane region" description="Helical" evidence="8">
    <location>
        <begin position="836"/>
        <end position="854"/>
    </location>
</feature>
<dbReference type="SUPFAM" id="SSF144000">
    <property type="entry name" value="Oxysterol-binding protein-like"/>
    <property type="match status" value="1"/>
</dbReference>
<dbReference type="SUPFAM" id="SSF50729">
    <property type="entry name" value="PH domain-like"/>
    <property type="match status" value="1"/>
</dbReference>
<dbReference type="FunFam" id="2.30.29.30:FF:000030">
    <property type="entry name" value="Oxysterol-binding protein"/>
    <property type="match status" value="1"/>
</dbReference>
<sequence>MADSESDSSLSANVILTLEEYRTNSPSGSEANTPKSSDNVSINSSLRPSKLDRKESYKAQRKNYAKEKKRVERELQSSFKDESIIVRADWLKVRGSLKSWCKLWCVVKPGLLLLYKSPKVKSSHWIGTIILSTCELIERPSKKDGFCFKLFHPMDQSIWASKGPNGETIGAVVQPLPNSHLIFRAPNNATGKCWMDALELALRCSSLLLRTMSKKVQGGPSSNPFGNHLPISDDNDIIHGLPSSSSTAETLVLNESDSEKHFISDREEDQTKPSEDDDDDDDEVDIEEEDDSEDEESDDTTFREEPSSSMPEPRTQYVCDAEVEVFGSSKDQTEEFSDENKSIVWFLVKQVRPGMDLSKVVLPSFILEPRSFLDKMSDYYYHGDLLSEAVANNEPFMRMKSVVKWYLSGLYKKPKGLKKPYNPILGETFRCYWEHPNGSQTFYLAEQVSHHPPISAFYVSNRQDGITISSSICTKSKFYGNSTSALLEGTATLCLLPRGEDYKMTLPYAHCKGILMGTLTMELAGKVMIECEKTGYSTEIEFKLRPMLGGDELTNKIVGKMKLGSETICSMEGHWDDIVIMKDRRTGEEEILWSVSPEIRARRLKRYTVPLDNQRCTESVRLWKKVSDAILADDQKQATEEKAVLEHAQRAAAKERKDSGDDWVPKYFELDPISGQYIYKHADHRPWDPSNDMYTYEYDMILKTKTKHRTPMVRTQSIISVSNSNNNNINIISSSIEDKSLDTQDKIMSKSVCGKRKRRKQSFKDVMDSPDIGSGGIQMRVPINNGNDKSLREALYPMEDQQRNMSDRLDKLQRSLDLMMRQQKDRDTNSNLNRDMVLLVILVVMIQAVLNWILSTRAQQYDPSPGH</sequence>
<feature type="region of interest" description="Disordered" evidence="7">
    <location>
        <begin position="750"/>
        <end position="783"/>
    </location>
</feature>
<feature type="compositionally biased region" description="Basic and acidic residues" evidence="7">
    <location>
        <begin position="257"/>
        <end position="274"/>
    </location>
</feature>
<dbReference type="PANTHER" id="PTHR10972">
    <property type="entry name" value="OXYSTEROL-BINDING PROTEIN-RELATED"/>
    <property type="match status" value="1"/>
</dbReference>
<reference evidence="10" key="1">
    <citation type="submission" date="2014-05" db="EMBL/GenBank/DDBJ databases">
        <authorList>
            <person name="Chronopoulou M."/>
        </authorList>
    </citation>
    <scope>NUCLEOTIDE SEQUENCE</scope>
    <source>
        <tissue evidence="10">Whole organism</tissue>
    </source>
</reference>
<dbReference type="GO" id="GO:0032541">
    <property type="term" value="C:cortical endoplasmic reticulum"/>
    <property type="evidence" value="ECO:0007669"/>
    <property type="project" value="TreeGrafter"/>
</dbReference>
<dbReference type="RefSeq" id="XP_071745690.1">
    <property type="nucleotide sequence ID" value="XM_071889589.1"/>
</dbReference>
<evidence type="ECO:0000256" key="1">
    <source>
        <dbReference type="ARBA" id="ARBA00008842"/>
    </source>
</evidence>
<protein>
    <recommendedName>
        <fullName evidence="6">Oxysterol-binding protein</fullName>
    </recommendedName>
</protein>
<dbReference type="GO" id="GO:0015485">
    <property type="term" value="F:cholesterol binding"/>
    <property type="evidence" value="ECO:0007669"/>
    <property type="project" value="TreeGrafter"/>
</dbReference>
<accession>A0A0K2ULX8</accession>
<dbReference type="FunFam" id="2.40.160.120:FF:000004">
    <property type="entry name" value="Oxysterol-binding protein"/>
    <property type="match status" value="1"/>
</dbReference>
<keyword evidence="8" id="KW-0472">Membrane</keyword>
<dbReference type="Pfam" id="PF01237">
    <property type="entry name" value="Oxysterol_BP"/>
    <property type="match status" value="1"/>
</dbReference>
<evidence type="ECO:0000259" key="9">
    <source>
        <dbReference type="PROSITE" id="PS50003"/>
    </source>
</evidence>
<evidence type="ECO:0000256" key="5">
    <source>
        <dbReference type="RuleBase" id="RU003844"/>
    </source>
</evidence>
<dbReference type="FunFam" id="1.10.287.2720:FF:000002">
    <property type="entry name" value="Oxysterol-binding protein"/>
    <property type="match status" value="1"/>
</dbReference>
<dbReference type="PROSITE" id="PS50003">
    <property type="entry name" value="PH_DOMAIN"/>
    <property type="match status" value="1"/>
</dbReference>
<dbReference type="GO" id="GO:0006869">
    <property type="term" value="P:lipid transport"/>
    <property type="evidence" value="ECO:0007669"/>
    <property type="project" value="UniProtKB-KW"/>
</dbReference>
<dbReference type="RefSeq" id="XP_071745691.1">
    <property type="nucleotide sequence ID" value="XM_071889590.1"/>
</dbReference>
<evidence type="ECO:0000256" key="6">
    <source>
        <dbReference type="RuleBase" id="RU003845"/>
    </source>
</evidence>
<dbReference type="InterPro" id="IPR001849">
    <property type="entry name" value="PH_domain"/>
</dbReference>
<evidence type="ECO:0000256" key="4">
    <source>
        <dbReference type="ARBA" id="ARBA00023121"/>
    </source>
</evidence>
<dbReference type="EMBL" id="HACA01021918">
    <property type="protein sequence ID" value="CDW39279.1"/>
    <property type="molecule type" value="Transcribed_RNA"/>
</dbReference>
<dbReference type="InterPro" id="IPR000648">
    <property type="entry name" value="Oxysterol-bd"/>
</dbReference>
<dbReference type="InterPro" id="IPR011993">
    <property type="entry name" value="PH-like_dom_sf"/>
</dbReference>
<dbReference type="GO" id="GO:0005829">
    <property type="term" value="C:cytosol"/>
    <property type="evidence" value="ECO:0007669"/>
    <property type="project" value="TreeGrafter"/>
</dbReference>
<comment type="similarity">
    <text evidence="1 5">Belongs to the OSBP family.</text>
</comment>
<dbReference type="OrthoDB" id="10053431at2759"/>
<dbReference type="InterPro" id="IPR018494">
    <property type="entry name" value="Oxysterol-bd_CS"/>
</dbReference>
<evidence type="ECO:0000256" key="2">
    <source>
        <dbReference type="ARBA" id="ARBA00022448"/>
    </source>
</evidence>
<keyword evidence="8" id="KW-0812">Transmembrane</keyword>
<dbReference type="Gene3D" id="2.30.29.30">
    <property type="entry name" value="Pleckstrin-homology domain (PH domain)/Phosphotyrosine-binding domain (PTB)"/>
    <property type="match status" value="1"/>
</dbReference>
<proteinExistence type="inferred from homology"/>
<keyword evidence="4" id="KW-0446">Lipid-binding</keyword>
<feature type="compositionally biased region" description="Polar residues" evidence="7">
    <location>
        <begin position="23"/>
        <end position="47"/>
    </location>
</feature>
<dbReference type="PANTHER" id="PTHR10972:SF102">
    <property type="entry name" value="OXYSTEROL-BINDING PROTEIN"/>
    <property type="match status" value="1"/>
</dbReference>
<evidence type="ECO:0000256" key="8">
    <source>
        <dbReference type="SAM" id="Phobius"/>
    </source>
</evidence>
<dbReference type="Gene3D" id="3.30.70.3490">
    <property type="match status" value="1"/>
</dbReference>
<dbReference type="CDD" id="cd13286">
    <property type="entry name" value="PH_OPR5_ORP8"/>
    <property type="match status" value="1"/>
</dbReference>
<dbReference type="InterPro" id="IPR037239">
    <property type="entry name" value="OSBP_sf"/>
</dbReference>
<dbReference type="Gene3D" id="1.10.287.2720">
    <property type="match status" value="1"/>
</dbReference>
<evidence type="ECO:0000256" key="7">
    <source>
        <dbReference type="SAM" id="MobiDB-lite"/>
    </source>
</evidence>
<feature type="region of interest" description="Disordered" evidence="7">
    <location>
        <begin position="21"/>
        <end position="58"/>
    </location>
</feature>
<dbReference type="Gene3D" id="2.40.160.120">
    <property type="match status" value="1"/>
</dbReference>
<dbReference type="GO" id="GO:0016020">
    <property type="term" value="C:membrane"/>
    <property type="evidence" value="ECO:0007669"/>
    <property type="project" value="TreeGrafter"/>
</dbReference>
<name>A0A0K2ULX8_LEPSM</name>
<dbReference type="SMART" id="SM00233">
    <property type="entry name" value="PH"/>
    <property type="match status" value="1"/>
</dbReference>
<dbReference type="Pfam" id="PF00169">
    <property type="entry name" value="PH"/>
    <property type="match status" value="1"/>
</dbReference>
<dbReference type="AlphaFoldDB" id="A0A0K2ULX8"/>
<feature type="compositionally biased region" description="Acidic residues" evidence="7">
    <location>
        <begin position="275"/>
        <end position="299"/>
    </location>
</feature>
<feature type="region of interest" description="Disordered" evidence="7">
    <location>
        <begin position="257"/>
        <end position="317"/>
    </location>
</feature>
<evidence type="ECO:0000256" key="3">
    <source>
        <dbReference type="ARBA" id="ARBA00023055"/>
    </source>
</evidence>
<feature type="compositionally biased region" description="Basic and acidic residues" evidence="7">
    <location>
        <begin position="49"/>
        <end position="58"/>
    </location>
</feature>
<keyword evidence="3 6" id="KW-0445">Lipid transport</keyword>
<organism evidence="10">
    <name type="scientific">Lepeophtheirus salmonis</name>
    <name type="common">Salmon louse</name>
    <name type="synonym">Caligus salmonis</name>
    <dbReference type="NCBI Taxonomy" id="72036"/>
    <lineage>
        <taxon>Eukaryota</taxon>
        <taxon>Metazoa</taxon>
        <taxon>Ecdysozoa</taxon>
        <taxon>Arthropoda</taxon>
        <taxon>Crustacea</taxon>
        <taxon>Multicrustacea</taxon>
        <taxon>Hexanauplia</taxon>
        <taxon>Copepoda</taxon>
        <taxon>Siphonostomatoida</taxon>
        <taxon>Caligidae</taxon>
        <taxon>Lepeophtheirus</taxon>
    </lineage>
</organism>
<dbReference type="PROSITE" id="PS01013">
    <property type="entry name" value="OSBP"/>
    <property type="match status" value="1"/>
</dbReference>
<keyword evidence="8" id="KW-1133">Transmembrane helix</keyword>
<keyword evidence="2 6" id="KW-0813">Transport</keyword>
<evidence type="ECO:0000313" key="10">
    <source>
        <dbReference type="EMBL" id="CDW39279.1"/>
    </source>
</evidence>
<dbReference type="GeneID" id="121119508"/>